<dbReference type="EMBL" id="JANFYS010000020">
    <property type="protein sequence ID" value="MCQ4770811.1"/>
    <property type="molecule type" value="Genomic_DNA"/>
</dbReference>
<dbReference type="GO" id="GO:0008270">
    <property type="term" value="F:zinc ion binding"/>
    <property type="evidence" value="ECO:0007669"/>
    <property type="project" value="InterPro"/>
</dbReference>
<feature type="domain" description="CMP/dCMP-type deaminase" evidence="3">
    <location>
        <begin position="4"/>
        <end position="118"/>
    </location>
</feature>
<evidence type="ECO:0000256" key="1">
    <source>
        <dbReference type="ARBA" id="ARBA00022723"/>
    </source>
</evidence>
<dbReference type="PROSITE" id="PS51747">
    <property type="entry name" value="CYT_DCMP_DEAMINASES_2"/>
    <property type="match status" value="1"/>
</dbReference>
<dbReference type="PANTHER" id="PTHR11079:SF161">
    <property type="entry name" value="CMP_DCMP-TYPE DEAMINASE DOMAIN-CONTAINING PROTEIN"/>
    <property type="match status" value="1"/>
</dbReference>
<gene>
    <name evidence="4" type="ORF">NE579_10080</name>
</gene>
<accession>A0AAW5JL57</accession>
<sequence length="164" mass="18364">MENLDHEKYLKRCVDISLESLKKGNHPFGALIVDENGNIIVESGNIEVTENECTGHAETTVMRKAVKLYSREFLWNCTLYSTAEPCCMCTGAIYWGNVGRIVYGISEKKLLELTGSDEANPTFDIPCREIIAKGQKRIEVIGPIADEKLAQEIVAPHIGYWDNN</sequence>
<organism evidence="4 5">
    <name type="scientific">Intestinimonas massiliensis</name>
    <name type="common">ex Afouda et al. 2020</name>
    <dbReference type="NCBI Taxonomy" id="1673721"/>
    <lineage>
        <taxon>Bacteria</taxon>
        <taxon>Bacillati</taxon>
        <taxon>Bacillota</taxon>
        <taxon>Clostridia</taxon>
        <taxon>Eubacteriales</taxon>
        <taxon>Intestinimonas</taxon>
    </lineage>
</organism>
<dbReference type="Pfam" id="PF00383">
    <property type="entry name" value="dCMP_cyt_deam_1"/>
    <property type="match status" value="1"/>
</dbReference>
<evidence type="ECO:0000256" key="2">
    <source>
        <dbReference type="ARBA" id="ARBA00022833"/>
    </source>
</evidence>
<name>A0AAW5JL57_9FIRM</name>
<dbReference type="PANTHER" id="PTHR11079">
    <property type="entry name" value="CYTOSINE DEAMINASE FAMILY MEMBER"/>
    <property type="match status" value="1"/>
</dbReference>
<keyword evidence="2" id="KW-0862">Zinc</keyword>
<dbReference type="Gene3D" id="3.40.140.10">
    <property type="entry name" value="Cytidine Deaminase, domain 2"/>
    <property type="match status" value="1"/>
</dbReference>
<dbReference type="GO" id="GO:0006152">
    <property type="term" value="P:purine nucleoside catabolic process"/>
    <property type="evidence" value="ECO:0007669"/>
    <property type="project" value="TreeGrafter"/>
</dbReference>
<evidence type="ECO:0000259" key="3">
    <source>
        <dbReference type="PROSITE" id="PS51747"/>
    </source>
</evidence>
<keyword evidence="1" id="KW-0479">Metal-binding</keyword>
<dbReference type="SUPFAM" id="SSF53927">
    <property type="entry name" value="Cytidine deaminase-like"/>
    <property type="match status" value="1"/>
</dbReference>
<proteinExistence type="predicted"/>
<reference evidence="4" key="1">
    <citation type="submission" date="2022-06" db="EMBL/GenBank/DDBJ databases">
        <title>Isolation of gut microbiota from human fecal samples.</title>
        <authorList>
            <person name="Pamer E.G."/>
            <person name="Barat B."/>
            <person name="Waligurski E."/>
            <person name="Medina S."/>
            <person name="Paddock L."/>
            <person name="Mostad J."/>
        </authorList>
    </citation>
    <scope>NUCLEOTIDE SEQUENCE</scope>
    <source>
        <strain evidence="4">DFI.9.91</strain>
    </source>
</reference>
<dbReference type="GO" id="GO:0047974">
    <property type="term" value="F:guanosine deaminase activity"/>
    <property type="evidence" value="ECO:0007669"/>
    <property type="project" value="TreeGrafter"/>
</dbReference>
<comment type="caution">
    <text evidence="4">The sequence shown here is derived from an EMBL/GenBank/DDBJ whole genome shotgun (WGS) entry which is preliminary data.</text>
</comment>
<dbReference type="InterPro" id="IPR002125">
    <property type="entry name" value="CMP_dCMP_dom"/>
</dbReference>
<dbReference type="InterPro" id="IPR016193">
    <property type="entry name" value="Cytidine_deaminase-like"/>
</dbReference>
<dbReference type="AlphaFoldDB" id="A0AAW5JL57"/>
<dbReference type="CDD" id="cd01285">
    <property type="entry name" value="nucleoside_deaminase"/>
    <property type="match status" value="1"/>
</dbReference>
<evidence type="ECO:0000313" key="4">
    <source>
        <dbReference type="EMBL" id="MCQ4770811.1"/>
    </source>
</evidence>
<dbReference type="PROSITE" id="PS00903">
    <property type="entry name" value="CYT_DCMP_DEAMINASES_1"/>
    <property type="match status" value="1"/>
</dbReference>
<protein>
    <submittedName>
        <fullName evidence="4">Nucleoside deaminase</fullName>
    </submittedName>
</protein>
<dbReference type="InterPro" id="IPR016192">
    <property type="entry name" value="APOBEC/CMP_deaminase_Zn-bd"/>
</dbReference>
<evidence type="ECO:0000313" key="5">
    <source>
        <dbReference type="Proteomes" id="UP001204562"/>
    </source>
</evidence>
<dbReference type="Proteomes" id="UP001204562">
    <property type="component" value="Unassembled WGS sequence"/>
</dbReference>
<dbReference type="RefSeq" id="WP_256304161.1">
    <property type="nucleotide sequence ID" value="NZ_JANFYS010000020.1"/>
</dbReference>